<evidence type="ECO:0000313" key="2">
    <source>
        <dbReference type="EMBL" id="AHJ95309.1"/>
    </source>
</evidence>
<keyword evidence="1" id="KW-0812">Transmembrane</keyword>
<keyword evidence="2" id="KW-0614">Plasmid</keyword>
<dbReference type="KEGG" id="hsw:Hsw_PB0019"/>
<evidence type="ECO:0000256" key="1">
    <source>
        <dbReference type="SAM" id="Phobius"/>
    </source>
</evidence>
<keyword evidence="1" id="KW-0472">Membrane</keyword>
<feature type="transmembrane region" description="Helical" evidence="1">
    <location>
        <begin position="12"/>
        <end position="32"/>
    </location>
</feature>
<protein>
    <submittedName>
        <fullName evidence="2">Uncharacterized protein</fullName>
    </submittedName>
</protein>
<gene>
    <name evidence="2" type="ORF">Hsw_PB0019</name>
</gene>
<dbReference type="AlphaFoldDB" id="W8EQ61"/>
<evidence type="ECO:0000313" key="3">
    <source>
        <dbReference type="Proteomes" id="UP000019423"/>
    </source>
</evidence>
<dbReference type="EMBL" id="CP007143">
    <property type="protein sequence ID" value="AHJ95309.1"/>
    <property type="molecule type" value="Genomic_DNA"/>
</dbReference>
<dbReference type="HOGENOM" id="CLU_3344545_0_0_10"/>
<organism evidence="2 3">
    <name type="scientific">Hymenobacter swuensis DY53</name>
    <dbReference type="NCBI Taxonomy" id="1227739"/>
    <lineage>
        <taxon>Bacteria</taxon>
        <taxon>Pseudomonadati</taxon>
        <taxon>Bacteroidota</taxon>
        <taxon>Cytophagia</taxon>
        <taxon>Cytophagales</taxon>
        <taxon>Hymenobacteraceae</taxon>
        <taxon>Hymenobacter</taxon>
    </lineage>
</organism>
<name>W8EQ61_9BACT</name>
<proteinExistence type="predicted"/>
<geneLocation type="plasmid" evidence="2 3">
    <name>pHsw2</name>
</geneLocation>
<dbReference type="Proteomes" id="UP000019423">
    <property type="component" value="Plasmid pHsw2"/>
</dbReference>
<dbReference type="PATRIC" id="fig|1227739.3.peg.17"/>
<keyword evidence="1" id="KW-1133">Transmembrane helix</keyword>
<reference evidence="2 3" key="1">
    <citation type="submission" date="2014-01" db="EMBL/GenBank/DDBJ databases">
        <title>Complete sequence of plasmid2 of ionizing-radiation resistance bacterium Hymenobacter swuensis DY53.</title>
        <authorList>
            <person name="Jung J.-H."/>
            <person name="Jeong S.-W."/>
            <person name="Joe M.-H."/>
            <person name="Cho y.-j."/>
            <person name="Kim M.-K."/>
            <person name="Lim S.-Y."/>
        </authorList>
    </citation>
    <scope>NUCLEOTIDE SEQUENCE [LARGE SCALE GENOMIC DNA]</scope>
    <source>
        <strain evidence="2 3">DY53</strain>
        <plasmid evidence="2 3">pHsw2</plasmid>
    </source>
</reference>
<accession>W8EQ61</accession>
<keyword evidence="3" id="KW-1185">Reference proteome</keyword>
<sequence>MLTKLYQSGYILQGTIAGAPTANITVSTLIFVKPSRP</sequence>